<dbReference type="GO" id="GO:0003978">
    <property type="term" value="F:UDP-glucose 4-epimerase activity"/>
    <property type="evidence" value="ECO:0007669"/>
    <property type="project" value="UniProtKB-EC"/>
</dbReference>
<feature type="domain" description="NAD-dependent epimerase/dehydratase" evidence="11">
    <location>
        <begin position="3"/>
        <end position="239"/>
    </location>
</feature>
<keyword evidence="13" id="KW-1185">Reference proteome</keyword>
<dbReference type="Pfam" id="PF01370">
    <property type="entry name" value="Epimerase"/>
    <property type="match status" value="1"/>
</dbReference>
<dbReference type="CDD" id="cd05247">
    <property type="entry name" value="UDP_G4E_1_SDR_e"/>
    <property type="match status" value="1"/>
</dbReference>
<dbReference type="InterPro" id="IPR001509">
    <property type="entry name" value="Epimerase_deHydtase"/>
</dbReference>
<dbReference type="NCBIfam" id="TIGR01179">
    <property type="entry name" value="galE"/>
    <property type="match status" value="1"/>
</dbReference>
<organism evidence="12 13">
    <name type="scientific">Ancylobacter crimeensis</name>
    <dbReference type="NCBI Taxonomy" id="2579147"/>
    <lineage>
        <taxon>Bacteria</taxon>
        <taxon>Pseudomonadati</taxon>
        <taxon>Pseudomonadota</taxon>
        <taxon>Alphaproteobacteria</taxon>
        <taxon>Hyphomicrobiales</taxon>
        <taxon>Xanthobacteraceae</taxon>
        <taxon>Ancylobacter</taxon>
    </lineage>
</organism>
<dbReference type="Proteomes" id="UP001203284">
    <property type="component" value="Unassembled WGS sequence"/>
</dbReference>
<dbReference type="Gene3D" id="3.90.25.10">
    <property type="entry name" value="UDP-galactose 4-epimerase, domain 1"/>
    <property type="match status" value="1"/>
</dbReference>
<comment type="subunit">
    <text evidence="10">Homodimer.</text>
</comment>
<evidence type="ECO:0000256" key="6">
    <source>
        <dbReference type="ARBA" id="ARBA00018569"/>
    </source>
</evidence>
<comment type="similarity">
    <text evidence="4 10">Belongs to the NAD(P)-dependent epimerase/dehydratase family.</text>
</comment>
<evidence type="ECO:0000256" key="7">
    <source>
        <dbReference type="ARBA" id="ARBA00023027"/>
    </source>
</evidence>
<keyword evidence="7 10" id="KW-0520">NAD</keyword>
<sequence>MSVLVTGGAGYIGSHMVLALIDAGIDVVVLDDLSTGFDWLVHPAATFEQGDVADANLVRRLVQRHEIDAVIHFAARIVVPESIADPLGYYLANTVKTRALLEAVIAAGVEKFIFSSTAAVYGMVGQDPVSEQASLAPISPYGRSKLMSEWMLGDASVAHPLSYVALRYFNVAGADPEGRAGQSSRQATHLIKVAAEAATGKRNGIDIYGTDYETPDGTCVRDYIHVSDLVAAHLDALRYLGSAEGTGKRLVVNCGYGRGYSVREVIDTVKRVSGVDFPVRFAPRRPGDPAGIVAKAERIRETLGWMPRLADLDLITSHALSWERFLAKRNGF</sequence>
<evidence type="ECO:0000256" key="1">
    <source>
        <dbReference type="ARBA" id="ARBA00000083"/>
    </source>
</evidence>
<comment type="caution">
    <text evidence="12">The sequence shown here is derived from an EMBL/GenBank/DDBJ whole genome shotgun (WGS) entry which is preliminary data.</text>
</comment>
<evidence type="ECO:0000256" key="10">
    <source>
        <dbReference type="RuleBase" id="RU366046"/>
    </source>
</evidence>
<keyword evidence="8 10" id="KW-0413">Isomerase</keyword>
<accession>A0ABT0D6Q7</accession>
<dbReference type="EC" id="5.1.3.2" evidence="5 10"/>
<dbReference type="Gene3D" id="3.40.50.720">
    <property type="entry name" value="NAD(P)-binding Rossmann-like Domain"/>
    <property type="match status" value="1"/>
</dbReference>
<evidence type="ECO:0000259" key="11">
    <source>
        <dbReference type="Pfam" id="PF01370"/>
    </source>
</evidence>
<dbReference type="InterPro" id="IPR005886">
    <property type="entry name" value="UDP_G4E"/>
</dbReference>
<dbReference type="RefSeq" id="WP_247025902.1">
    <property type="nucleotide sequence ID" value="NZ_JALKCH010000001.1"/>
</dbReference>
<keyword evidence="9 10" id="KW-0119">Carbohydrate metabolism</keyword>
<dbReference type="PANTHER" id="PTHR43725:SF53">
    <property type="entry name" value="UDP-ARABINOSE 4-EPIMERASE 1"/>
    <property type="match status" value="1"/>
</dbReference>
<dbReference type="InterPro" id="IPR036291">
    <property type="entry name" value="NAD(P)-bd_dom_sf"/>
</dbReference>
<dbReference type="EMBL" id="JALKCH010000001">
    <property type="protein sequence ID" value="MCK0195619.1"/>
    <property type="molecule type" value="Genomic_DNA"/>
</dbReference>
<proteinExistence type="inferred from homology"/>
<name>A0ABT0D6Q7_9HYPH</name>
<evidence type="ECO:0000313" key="13">
    <source>
        <dbReference type="Proteomes" id="UP001203284"/>
    </source>
</evidence>
<reference evidence="12 13" key="1">
    <citation type="submission" date="2022-04" db="EMBL/GenBank/DDBJ databases">
        <authorList>
            <person name="Grouzdev D.S."/>
            <person name="Pantiukh K.S."/>
            <person name="Krutkina M.S."/>
        </authorList>
    </citation>
    <scope>NUCLEOTIDE SEQUENCE [LARGE SCALE GENOMIC DNA]</scope>
    <source>
        <strain evidence="12 13">6x-1</strain>
    </source>
</reference>
<protein>
    <recommendedName>
        <fullName evidence="6 10">UDP-glucose 4-epimerase</fullName>
        <ecNumber evidence="5 10">5.1.3.2</ecNumber>
    </recommendedName>
</protein>
<comment type="catalytic activity">
    <reaction evidence="1 10">
        <text>UDP-alpha-D-glucose = UDP-alpha-D-galactose</text>
        <dbReference type="Rhea" id="RHEA:22168"/>
        <dbReference type="ChEBI" id="CHEBI:58885"/>
        <dbReference type="ChEBI" id="CHEBI:66914"/>
        <dbReference type="EC" id="5.1.3.2"/>
    </reaction>
</comment>
<evidence type="ECO:0000256" key="8">
    <source>
        <dbReference type="ARBA" id="ARBA00023235"/>
    </source>
</evidence>
<dbReference type="SUPFAM" id="SSF51735">
    <property type="entry name" value="NAD(P)-binding Rossmann-fold domains"/>
    <property type="match status" value="1"/>
</dbReference>
<comment type="cofactor">
    <cofactor evidence="2 10">
        <name>NAD(+)</name>
        <dbReference type="ChEBI" id="CHEBI:57540"/>
    </cofactor>
</comment>
<evidence type="ECO:0000256" key="9">
    <source>
        <dbReference type="ARBA" id="ARBA00023277"/>
    </source>
</evidence>
<dbReference type="PANTHER" id="PTHR43725">
    <property type="entry name" value="UDP-GLUCOSE 4-EPIMERASE"/>
    <property type="match status" value="1"/>
</dbReference>
<evidence type="ECO:0000256" key="4">
    <source>
        <dbReference type="ARBA" id="ARBA00007637"/>
    </source>
</evidence>
<evidence type="ECO:0000256" key="5">
    <source>
        <dbReference type="ARBA" id="ARBA00013189"/>
    </source>
</evidence>
<gene>
    <name evidence="12" type="primary">galE</name>
    <name evidence="12" type="ORF">MWN34_01705</name>
</gene>
<evidence type="ECO:0000313" key="12">
    <source>
        <dbReference type="EMBL" id="MCK0195619.1"/>
    </source>
</evidence>
<comment type="pathway">
    <text evidence="3 10">Carbohydrate metabolism; galactose metabolism.</text>
</comment>
<evidence type="ECO:0000256" key="3">
    <source>
        <dbReference type="ARBA" id="ARBA00004947"/>
    </source>
</evidence>
<evidence type="ECO:0000256" key="2">
    <source>
        <dbReference type="ARBA" id="ARBA00001911"/>
    </source>
</evidence>